<dbReference type="EMBL" id="SOYY01000018">
    <property type="protein sequence ID" value="KAA0708718.1"/>
    <property type="molecule type" value="Genomic_DNA"/>
</dbReference>
<keyword evidence="3" id="KW-1185">Reference proteome</keyword>
<dbReference type="AlphaFoldDB" id="A0A5A9NH78"/>
<proteinExistence type="predicted"/>
<evidence type="ECO:0000256" key="1">
    <source>
        <dbReference type="SAM" id="MobiDB-lite"/>
    </source>
</evidence>
<feature type="region of interest" description="Disordered" evidence="1">
    <location>
        <begin position="138"/>
        <end position="162"/>
    </location>
</feature>
<gene>
    <name evidence="2" type="ORF">E1301_Tti008028</name>
</gene>
<dbReference type="PANTHER" id="PTHR28489">
    <property type="entry name" value="RENTINAL DEGENERATION 3-LIKE"/>
    <property type="match status" value="1"/>
</dbReference>
<evidence type="ECO:0000313" key="3">
    <source>
        <dbReference type="Proteomes" id="UP000324632"/>
    </source>
</evidence>
<dbReference type="Proteomes" id="UP000324632">
    <property type="component" value="Chromosome 18"/>
</dbReference>
<protein>
    <submittedName>
        <fullName evidence="2">Protein RD3-like</fullName>
    </submittedName>
</protein>
<sequence length="226" mass="26212">MESRHHGPQPFRHTSQAMPFLGWSKWPQAKGAMLLREFLWQLEQRALQFQEAEFQYCLSRGILGYHHPQAHPNLQALIPASEHRQLEHLCGRIPPSHAAVVLSRLHDLLARNDIPPWELVSIFKQVLRDFLRRQEDGMQRRPLPSASPAIISTPFPATETNNRNHMTENALHKSLNEESGRQREEIPTISSYVDKHLYATCPYSIHRDWSLPFCHPISYEAYSTTL</sequence>
<name>A0A5A9NH78_9TELE</name>
<dbReference type="PANTHER" id="PTHR28489:SF3">
    <property type="entry name" value="PROTEIN RD3-LIKE"/>
    <property type="match status" value="1"/>
</dbReference>
<organism evidence="2 3">
    <name type="scientific">Triplophysa tibetana</name>
    <dbReference type="NCBI Taxonomy" id="1572043"/>
    <lineage>
        <taxon>Eukaryota</taxon>
        <taxon>Metazoa</taxon>
        <taxon>Chordata</taxon>
        <taxon>Craniata</taxon>
        <taxon>Vertebrata</taxon>
        <taxon>Euteleostomi</taxon>
        <taxon>Actinopterygii</taxon>
        <taxon>Neopterygii</taxon>
        <taxon>Teleostei</taxon>
        <taxon>Ostariophysi</taxon>
        <taxon>Cypriniformes</taxon>
        <taxon>Nemacheilidae</taxon>
        <taxon>Triplophysa</taxon>
    </lineage>
</organism>
<accession>A0A5A9NH78</accession>
<reference evidence="2 3" key="1">
    <citation type="journal article" date="2019" name="Mol. Ecol. Resour.">
        <title>Chromosome-level genome assembly of Triplophysa tibetana, a fish adapted to the harsh high-altitude environment of the Tibetan Plateau.</title>
        <authorList>
            <person name="Yang X."/>
            <person name="Liu H."/>
            <person name="Ma Z."/>
            <person name="Zou Y."/>
            <person name="Zou M."/>
            <person name="Mao Y."/>
            <person name="Li X."/>
            <person name="Wang H."/>
            <person name="Chen T."/>
            <person name="Wang W."/>
            <person name="Yang R."/>
        </authorList>
    </citation>
    <scope>NUCLEOTIDE SEQUENCE [LARGE SCALE GENOMIC DNA]</scope>
    <source>
        <strain evidence="2">TTIB1903HZAU</strain>
        <tissue evidence="2">Muscle</tissue>
    </source>
</reference>
<dbReference type="Pfam" id="PF14473">
    <property type="entry name" value="RD3"/>
    <property type="match status" value="1"/>
</dbReference>
<comment type="caution">
    <text evidence="2">The sequence shown here is derived from an EMBL/GenBank/DDBJ whole genome shotgun (WGS) entry which is preliminary data.</text>
</comment>
<evidence type="ECO:0000313" key="2">
    <source>
        <dbReference type="EMBL" id="KAA0708718.1"/>
    </source>
</evidence>
<dbReference type="InterPro" id="IPR028092">
    <property type="entry name" value="RD3"/>
</dbReference>